<evidence type="ECO:0000313" key="2">
    <source>
        <dbReference type="EMBL" id="TYP77303.1"/>
    </source>
</evidence>
<comment type="caution">
    <text evidence="2">The sequence shown here is derived from an EMBL/GenBank/DDBJ whole genome shotgun (WGS) entry which is preliminary data.</text>
</comment>
<dbReference type="GO" id="GO:0005737">
    <property type="term" value="C:cytoplasm"/>
    <property type="evidence" value="ECO:0007669"/>
    <property type="project" value="TreeGrafter"/>
</dbReference>
<keyword evidence="3" id="KW-1185">Reference proteome</keyword>
<name>A0A5S5CH08_9FLAO</name>
<proteinExistence type="predicted"/>
<dbReference type="PANTHER" id="PTHR13847">
    <property type="entry name" value="SARCOSINE DEHYDROGENASE-RELATED"/>
    <property type="match status" value="1"/>
</dbReference>
<gene>
    <name evidence="2" type="ORF">BD809_101456</name>
</gene>
<sequence>MLDYILVGLGLSGLAFAEQLAQEGKTFKVYENYSQKSSRVAGGLFNPVVLKRFTPAWGAYEHMKTAIPFYKKLEETLDYKIVYDLPVLRRFNSVEEQNLWFEACDKPILSSLLSPELLKNTNTAIYAPFHYGKVNNTGRIAIKGLLKKYLDKLRDSAMLVEESFEYDSLQFNTSGVVYNGLQAKHIVFAEGFGVHKNPFFNHLPIPGNKGEYLIVESTELQLETAIKASIFIIPLGNNLYKVGATYNPNDKTETITVSSRKIIEDKLKVFLKSNYRIIDQEAGIRPTVPDRKPILGTHPDHNAIHILNGLGSRGILTGPTVAKQLYRHIEYNEPLDPLLSIDRFN</sequence>
<organism evidence="2 3">
    <name type="scientific">Aquimarina intermedia</name>
    <dbReference type="NCBI Taxonomy" id="350814"/>
    <lineage>
        <taxon>Bacteria</taxon>
        <taxon>Pseudomonadati</taxon>
        <taxon>Bacteroidota</taxon>
        <taxon>Flavobacteriia</taxon>
        <taxon>Flavobacteriales</taxon>
        <taxon>Flavobacteriaceae</taxon>
        <taxon>Aquimarina</taxon>
    </lineage>
</organism>
<dbReference type="InterPro" id="IPR006076">
    <property type="entry name" value="FAD-dep_OxRdtase"/>
</dbReference>
<protein>
    <submittedName>
        <fullName evidence="2">Glycine/D-amino acid oxidase-like deaminating enzyme</fullName>
    </submittedName>
</protein>
<dbReference type="AlphaFoldDB" id="A0A5S5CH08"/>
<dbReference type="Proteomes" id="UP000324376">
    <property type="component" value="Unassembled WGS sequence"/>
</dbReference>
<dbReference type="Pfam" id="PF01266">
    <property type="entry name" value="DAO"/>
    <property type="match status" value="1"/>
</dbReference>
<dbReference type="EMBL" id="VNHU01000001">
    <property type="protein sequence ID" value="TYP77303.1"/>
    <property type="molecule type" value="Genomic_DNA"/>
</dbReference>
<accession>A0A5S5CH08</accession>
<dbReference type="OrthoDB" id="214253at2"/>
<reference evidence="2 3" key="1">
    <citation type="submission" date="2019-07" db="EMBL/GenBank/DDBJ databases">
        <title>Genomic Encyclopedia of Archaeal and Bacterial Type Strains, Phase II (KMG-II): from individual species to whole genera.</title>
        <authorList>
            <person name="Goeker M."/>
        </authorList>
    </citation>
    <scope>NUCLEOTIDE SEQUENCE [LARGE SCALE GENOMIC DNA]</scope>
    <source>
        <strain evidence="2 3">DSM 17527</strain>
    </source>
</reference>
<feature type="domain" description="FAD dependent oxidoreductase" evidence="1">
    <location>
        <begin position="3"/>
        <end position="325"/>
    </location>
</feature>
<dbReference type="SUPFAM" id="SSF51971">
    <property type="entry name" value="Nucleotide-binding domain"/>
    <property type="match status" value="1"/>
</dbReference>
<evidence type="ECO:0000313" key="3">
    <source>
        <dbReference type="Proteomes" id="UP000324376"/>
    </source>
</evidence>
<dbReference type="RefSeq" id="WP_148781321.1">
    <property type="nucleotide sequence ID" value="NZ_VNHU01000001.1"/>
</dbReference>
<dbReference type="Gene3D" id="3.30.9.10">
    <property type="entry name" value="D-Amino Acid Oxidase, subunit A, domain 2"/>
    <property type="match status" value="1"/>
</dbReference>
<evidence type="ECO:0000259" key="1">
    <source>
        <dbReference type="Pfam" id="PF01266"/>
    </source>
</evidence>
<dbReference type="Gene3D" id="3.50.50.60">
    <property type="entry name" value="FAD/NAD(P)-binding domain"/>
    <property type="match status" value="1"/>
</dbReference>
<dbReference type="InterPro" id="IPR036188">
    <property type="entry name" value="FAD/NAD-bd_sf"/>
</dbReference>